<evidence type="ECO:0000313" key="3">
    <source>
        <dbReference type="EMBL" id="CCQ33463.1"/>
    </source>
</evidence>
<name>S6D0H9_9EURY</name>
<reference evidence="3 4" key="1">
    <citation type="journal article" date="2014" name="Environ. Microbiol.">
        <title>Halorhabdus tiamatea: proteogenomics and glycosidase activity measurements identify the first cultivated euryarchaeon from a deep-sea anoxic brine lake as potential polysaccharide degrader.</title>
        <authorList>
            <person name="Werner J."/>
            <person name="Ferrer M."/>
            <person name="Michel G."/>
            <person name="Mann A.J."/>
            <person name="Huang S."/>
            <person name="Juarez S."/>
            <person name="Ciordia S."/>
            <person name="Albar J.P."/>
            <person name="Alcaide M."/>
            <person name="La Cono V."/>
            <person name="Yakimov M.M."/>
            <person name="Antunes A."/>
            <person name="Taborda M."/>
            <person name="Da Costa M.S."/>
            <person name="Amann R.I."/>
            <person name="Gloeckner F.O."/>
            <person name="Golyshina O.V."/>
            <person name="Golyshin P.N."/>
            <person name="Teeling H."/>
        </authorList>
    </citation>
    <scope>NUCLEOTIDE SEQUENCE [LARGE SCALE GENOMIC DNA]</scope>
    <source>
        <strain evidence="4">SARL4B</strain>
    </source>
</reference>
<organism evidence="3 4">
    <name type="scientific">Halorhabdus tiamatea SARL4B</name>
    <dbReference type="NCBI Taxonomy" id="1033806"/>
    <lineage>
        <taxon>Archaea</taxon>
        <taxon>Methanobacteriati</taxon>
        <taxon>Methanobacteriota</taxon>
        <taxon>Stenosarchaea group</taxon>
        <taxon>Halobacteria</taxon>
        <taxon>Halobacteriales</taxon>
        <taxon>Haloarculaceae</taxon>
        <taxon>Halorhabdus</taxon>
    </lineage>
</organism>
<proteinExistence type="predicted"/>
<dbReference type="HOGENOM" id="CLU_710987_0_0_2"/>
<dbReference type="EMBL" id="HF571520">
    <property type="protein sequence ID" value="CCQ33463.1"/>
    <property type="molecule type" value="Genomic_DNA"/>
</dbReference>
<sequence>MSTTDRRMSTQSPEPDADEPSAEALVTTLERAATAHEQALERVEAAGEARLEELREHYEEMTGLLDRYEARATSDGETDVDMEAFIEFQEEIARFVENLPDDVDHREAFETVDETMHQKWLKSSDFETARQALDPIADLVERIEERERTRERYREARHDVAVRRRELDGRVDELEDLVALGDADLDAPVENVREPIEAYNRAIAEAFDRRKREDSARELLDFVETTTAYPLVEYRPPPPDLVAYVVDSEAGTETIPTLLEYADYSVSKLEHYVPAARRLKRNVATHQTYLRRLDSGPLEISWPPPAAETLWWRCRELIAVVSRIAPEDVVAKLRAVRALPRTADYERLRESVRAREQLTDAERERLERGDVEAELSALRDERDHLEAALEKYPER</sequence>
<evidence type="ECO:0000256" key="2">
    <source>
        <dbReference type="SAM" id="MobiDB-lite"/>
    </source>
</evidence>
<protein>
    <submittedName>
        <fullName evidence="3">Uncharacterized protein</fullName>
    </submittedName>
</protein>
<feature type="coiled-coil region" evidence="1">
    <location>
        <begin position="361"/>
        <end position="395"/>
    </location>
</feature>
<dbReference type="AlphaFoldDB" id="S6D0H9"/>
<keyword evidence="4" id="KW-1185">Reference proteome</keyword>
<evidence type="ECO:0000313" key="4">
    <source>
        <dbReference type="Proteomes" id="UP000015381"/>
    </source>
</evidence>
<evidence type="ECO:0000256" key="1">
    <source>
        <dbReference type="SAM" id="Coils"/>
    </source>
</evidence>
<dbReference type="KEGG" id="hti:HTIA_1329"/>
<dbReference type="Proteomes" id="UP000015381">
    <property type="component" value="Chromosome I"/>
</dbReference>
<feature type="region of interest" description="Disordered" evidence="2">
    <location>
        <begin position="1"/>
        <end position="22"/>
    </location>
</feature>
<dbReference type="Pfam" id="PF23432">
    <property type="entry name" value="DUF7118"/>
    <property type="match status" value="1"/>
</dbReference>
<gene>
    <name evidence="3" type="ORF">HTIA_1329</name>
</gene>
<feature type="coiled-coil region" evidence="1">
    <location>
        <begin position="26"/>
        <end position="71"/>
    </location>
</feature>
<keyword evidence="1" id="KW-0175">Coiled coil</keyword>
<dbReference type="PATRIC" id="fig|1033806.12.peg.1322"/>
<dbReference type="InterPro" id="IPR055542">
    <property type="entry name" value="DUF7118"/>
</dbReference>
<accession>S6D0H9</accession>